<keyword evidence="3" id="KW-0804">Transcription</keyword>
<evidence type="ECO:0000313" key="5">
    <source>
        <dbReference type="EMBL" id="GAA2779717.1"/>
    </source>
</evidence>
<keyword evidence="2" id="KW-0238">DNA-binding</keyword>
<dbReference type="PRINTS" id="PR00035">
    <property type="entry name" value="HTHGNTR"/>
</dbReference>
<dbReference type="PANTHER" id="PTHR43537">
    <property type="entry name" value="TRANSCRIPTIONAL REGULATOR, GNTR FAMILY"/>
    <property type="match status" value="1"/>
</dbReference>
<dbReference type="SMART" id="SM00345">
    <property type="entry name" value="HTH_GNTR"/>
    <property type="match status" value="1"/>
</dbReference>
<dbReference type="PROSITE" id="PS50949">
    <property type="entry name" value="HTH_GNTR"/>
    <property type="match status" value="1"/>
</dbReference>
<dbReference type="SUPFAM" id="SSF46785">
    <property type="entry name" value="Winged helix' DNA-binding domain"/>
    <property type="match status" value="1"/>
</dbReference>
<dbReference type="RefSeq" id="WP_344678375.1">
    <property type="nucleotide sequence ID" value="NZ_BAAAUX010000005.1"/>
</dbReference>
<evidence type="ECO:0000256" key="2">
    <source>
        <dbReference type="ARBA" id="ARBA00023125"/>
    </source>
</evidence>
<feature type="domain" description="HTH gntR-type" evidence="4">
    <location>
        <begin position="7"/>
        <end position="75"/>
    </location>
</feature>
<gene>
    <name evidence="5" type="ORF">GCM10010470_11810</name>
</gene>
<evidence type="ECO:0000256" key="3">
    <source>
        <dbReference type="ARBA" id="ARBA00023163"/>
    </source>
</evidence>
<evidence type="ECO:0000313" key="6">
    <source>
        <dbReference type="Proteomes" id="UP001500979"/>
    </source>
</evidence>
<evidence type="ECO:0000259" key="4">
    <source>
        <dbReference type="PROSITE" id="PS50949"/>
    </source>
</evidence>
<dbReference type="CDD" id="cd07377">
    <property type="entry name" value="WHTH_GntR"/>
    <property type="match status" value="1"/>
</dbReference>
<keyword evidence="1" id="KW-0805">Transcription regulation</keyword>
<reference evidence="5 6" key="1">
    <citation type="journal article" date="2019" name="Int. J. Syst. Evol. Microbiol.">
        <title>The Global Catalogue of Microorganisms (GCM) 10K type strain sequencing project: providing services to taxonomists for standard genome sequencing and annotation.</title>
        <authorList>
            <consortium name="The Broad Institute Genomics Platform"/>
            <consortium name="The Broad Institute Genome Sequencing Center for Infectious Disease"/>
            <person name="Wu L."/>
            <person name="Ma J."/>
        </authorList>
    </citation>
    <scope>NUCLEOTIDE SEQUENCE [LARGE SCALE GENOMIC DNA]</scope>
    <source>
        <strain evidence="5 6">JCM 9383</strain>
    </source>
</reference>
<dbReference type="Pfam" id="PF07729">
    <property type="entry name" value="FCD"/>
    <property type="match status" value="1"/>
</dbReference>
<organism evidence="5 6">
    <name type="scientific">Saccharopolyspora taberi</name>
    <dbReference type="NCBI Taxonomy" id="60895"/>
    <lineage>
        <taxon>Bacteria</taxon>
        <taxon>Bacillati</taxon>
        <taxon>Actinomycetota</taxon>
        <taxon>Actinomycetes</taxon>
        <taxon>Pseudonocardiales</taxon>
        <taxon>Pseudonocardiaceae</taxon>
        <taxon>Saccharopolyspora</taxon>
    </lineage>
</organism>
<keyword evidence="6" id="KW-1185">Reference proteome</keyword>
<dbReference type="InterPro" id="IPR008920">
    <property type="entry name" value="TF_FadR/GntR_C"/>
</dbReference>
<protein>
    <submittedName>
        <fullName evidence="5">GntR family transcriptional regulator</fullName>
    </submittedName>
</protein>
<dbReference type="EMBL" id="BAAAUX010000005">
    <property type="protein sequence ID" value="GAA2779717.1"/>
    <property type="molecule type" value="Genomic_DNA"/>
</dbReference>
<dbReference type="Gene3D" id="1.10.10.10">
    <property type="entry name" value="Winged helix-like DNA-binding domain superfamily/Winged helix DNA-binding domain"/>
    <property type="match status" value="1"/>
</dbReference>
<proteinExistence type="predicted"/>
<dbReference type="InterPro" id="IPR000524">
    <property type="entry name" value="Tscrpt_reg_HTH_GntR"/>
</dbReference>
<name>A0ABN3V6W0_9PSEU</name>
<dbReference type="Gene3D" id="1.20.120.530">
    <property type="entry name" value="GntR ligand-binding domain-like"/>
    <property type="match status" value="1"/>
</dbReference>
<sequence>MRAVGRRSSVEEVIEQLNEQLVSGAWEPGARIPTEQELSAQLEVSRAVVREAVRALAHLGVLESRQGAGTFVVSAADPTPMLRELRLAEVHDVFEVQLAYDVQAARLAAVRRDEDDLRGLRDLLRRRDEAVAPEDFATADADFHLAVVRAARNPLLLESYRYFVGKLREGLRALRAHDDLVDSGPQPHHDLLAAIEARDPAAAAEAAHAVIEPGLTALGGILGKDGQ</sequence>
<dbReference type="SMART" id="SM00895">
    <property type="entry name" value="FCD"/>
    <property type="match status" value="1"/>
</dbReference>
<dbReference type="InterPro" id="IPR011711">
    <property type="entry name" value="GntR_C"/>
</dbReference>
<dbReference type="PANTHER" id="PTHR43537:SF47">
    <property type="entry name" value="REGULATORY PROTEIN GNTR HTH"/>
    <property type="match status" value="1"/>
</dbReference>
<dbReference type="Pfam" id="PF00392">
    <property type="entry name" value="GntR"/>
    <property type="match status" value="1"/>
</dbReference>
<evidence type="ECO:0000256" key="1">
    <source>
        <dbReference type="ARBA" id="ARBA00023015"/>
    </source>
</evidence>
<dbReference type="InterPro" id="IPR036388">
    <property type="entry name" value="WH-like_DNA-bd_sf"/>
</dbReference>
<dbReference type="Proteomes" id="UP001500979">
    <property type="component" value="Unassembled WGS sequence"/>
</dbReference>
<dbReference type="InterPro" id="IPR036390">
    <property type="entry name" value="WH_DNA-bd_sf"/>
</dbReference>
<comment type="caution">
    <text evidence="5">The sequence shown here is derived from an EMBL/GenBank/DDBJ whole genome shotgun (WGS) entry which is preliminary data.</text>
</comment>
<accession>A0ABN3V6W0</accession>
<dbReference type="SUPFAM" id="SSF48008">
    <property type="entry name" value="GntR ligand-binding domain-like"/>
    <property type="match status" value="1"/>
</dbReference>